<dbReference type="CDD" id="cd00472">
    <property type="entry name" value="Ribosomal_L24e_L24"/>
    <property type="match status" value="1"/>
</dbReference>
<dbReference type="SUPFAM" id="SSF57716">
    <property type="entry name" value="Glucocorticoid receptor-like (DNA-binding domain)"/>
    <property type="match status" value="1"/>
</dbReference>
<comment type="caution">
    <text evidence="6">The sequence shown here is derived from an EMBL/GenBank/DDBJ whole genome shotgun (WGS) entry which is preliminary data.</text>
</comment>
<dbReference type="InParanoid" id="A0A1X2HEF4"/>
<dbReference type="STRING" id="13706.A0A1X2HEF4"/>
<evidence type="ECO:0000256" key="2">
    <source>
        <dbReference type="ARBA" id="ARBA00022980"/>
    </source>
</evidence>
<gene>
    <name evidence="6" type="ORF">BCR43DRAFT_504292</name>
</gene>
<dbReference type="GO" id="GO:0003729">
    <property type="term" value="F:mRNA binding"/>
    <property type="evidence" value="ECO:0007669"/>
    <property type="project" value="TreeGrafter"/>
</dbReference>
<dbReference type="PANTHER" id="PTHR10792:SF1">
    <property type="entry name" value="RIBOSOMAL PROTEIN L24"/>
    <property type="match status" value="1"/>
</dbReference>
<evidence type="ECO:0000313" key="7">
    <source>
        <dbReference type="Proteomes" id="UP000242180"/>
    </source>
</evidence>
<keyword evidence="2 6" id="KW-0689">Ribosomal protein</keyword>
<dbReference type="PROSITE" id="PS01073">
    <property type="entry name" value="RIBOSOMAL_L24E"/>
    <property type="match status" value="1"/>
</dbReference>
<dbReference type="OMA" id="QVFRRMH"/>
<sequence length="123" mass="14075">MDGFINRLEICAFSGHKIYPGKGKVFVRSDSKTFRFINGKTESLFLQRINPRKIGWTQVYRRLNKKGVTEEARKKRTRRTVKHERAVAGATWDDIRAKRSEKPEVRAAARQAAKAAGKKTTKA</sequence>
<feature type="domain" description="Large ribosomal subunit protein eL24-related N-terminal" evidence="5">
    <location>
        <begin position="7"/>
        <end position="71"/>
    </location>
</feature>
<dbReference type="GO" id="GO:0002181">
    <property type="term" value="P:cytoplasmic translation"/>
    <property type="evidence" value="ECO:0007669"/>
    <property type="project" value="TreeGrafter"/>
</dbReference>
<dbReference type="GO" id="GO:0003735">
    <property type="term" value="F:structural constituent of ribosome"/>
    <property type="evidence" value="ECO:0007669"/>
    <property type="project" value="InterPro"/>
</dbReference>
<dbReference type="Pfam" id="PF01246">
    <property type="entry name" value="Ribosomal_L24e"/>
    <property type="match status" value="1"/>
</dbReference>
<evidence type="ECO:0000256" key="3">
    <source>
        <dbReference type="ARBA" id="ARBA00023274"/>
    </source>
</evidence>
<dbReference type="OrthoDB" id="1727108at2759"/>
<evidence type="ECO:0000259" key="5">
    <source>
        <dbReference type="Pfam" id="PF01246"/>
    </source>
</evidence>
<keyword evidence="7" id="KW-1185">Reference proteome</keyword>
<evidence type="ECO:0000256" key="4">
    <source>
        <dbReference type="SAM" id="MobiDB-lite"/>
    </source>
</evidence>
<dbReference type="InterPro" id="IPR000988">
    <property type="entry name" value="Ribosomal_eL24-rel_N"/>
</dbReference>
<keyword evidence="3" id="KW-0687">Ribonucleoprotein</keyword>
<dbReference type="InterPro" id="IPR023442">
    <property type="entry name" value="Ribosomal_eL24_CS"/>
</dbReference>
<evidence type="ECO:0000256" key="1">
    <source>
        <dbReference type="ARBA" id="ARBA00005647"/>
    </source>
</evidence>
<dbReference type="PANTHER" id="PTHR10792">
    <property type="entry name" value="60S RIBOSOMAL PROTEIN L24"/>
    <property type="match status" value="1"/>
</dbReference>
<dbReference type="Gene3D" id="6.10.250.1270">
    <property type="match status" value="1"/>
</dbReference>
<dbReference type="FunCoup" id="A0A1X2HEF4">
    <property type="interactions" value="527"/>
</dbReference>
<proteinExistence type="inferred from homology"/>
<protein>
    <submittedName>
        <fullName evidence="6">Ribosomal protein L24-like protein</fullName>
    </submittedName>
</protein>
<dbReference type="AlphaFoldDB" id="A0A1X2HEF4"/>
<name>A0A1X2HEF4_SYNRA</name>
<feature type="region of interest" description="Disordered" evidence="4">
    <location>
        <begin position="99"/>
        <end position="123"/>
    </location>
</feature>
<dbReference type="GO" id="GO:0022625">
    <property type="term" value="C:cytosolic large ribosomal subunit"/>
    <property type="evidence" value="ECO:0007669"/>
    <property type="project" value="TreeGrafter"/>
</dbReference>
<dbReference type="EMBL" id="MCGN01000004">
    <property type="protein sequence ID" value="ORY97345.1"/>
    <property type="molecule type" value="Genomic_DNA"/>
</dbReference>
<evidence type="ECO:0000313" key="6">
    <source>
        <dbReference type="EMBL" id="ORY97345.1"/>
    </source>
</evidence>
<dbReference type="InterPro" id="IPR038630">
    <property type="entry name" value="L24e/L24_sf"/>
</dbReference>
<accession>A0A1X2HEF4</accession>
<dbReference type="InterPro" id="IPR056366">
    <property type="entry name" value="Ribosomal_eL24"/>
</dbReference>
<dbReference type="Proteomes" id="UP000242180">
    <property type="component" value="Unassembled WGS sequence"/>
</dbReference>
<dbReference type="FunFam" id="2.30.170.20:FF:000002">
    <property type="entry name" value="60S ribosomal protein L24"/>
    <property type="match status" value="1"/>
</dbReference>
<comment type="similarity">
    <text evidence="1">Belongs to the eukaryotic ribosomal protein eL24 family.</text>
</comment>
<dbReference type="Gene3D" id="2.30.170.20">
    <property type="entry name" value="Ribosomal protein L24e"/>
    <property type="match status" value="1"/>
</dbReference>
<reference evidence="6 7" key="1">
    <citation type="submission" date="2016-07" db="EMBL/GenBank/DDBJ databases">
        <title>Pervasive Adenine N6-methylation of Active Genes in Fungi.</title>
        <authorList>
            <consortium name="DOE Joint Genome Institute"/>
            <person name="Mondo S.J."/>
            <person name="Dannebaum R.O."/>
            <person name="Kuo R.C."/>
            <person name="Labutti K."/>
            <person name="Haridas S."/>
            <person name="Kuo A."/>
            <person name="Salamov A."/>
            <person name="Ahrendt S.R."/>
            <person name="Lipzen A."/>
            <person name="Sullivan W."/>
            <person name="Andreopoulos W.B."/>
            <person name="Clum A."/>
            <person name="Lindquist E."/>
            <person name="Daum C."/>
            <person name="Ramamoorthy G.K."/>
            <person name="Gryganskyi A."/>
            <person name="Culley D."/>
            <person name="Magnuson J.K."/>
            <person name="James T.Y."/>
            <person name="O'Malley M.A."/>
            <person name="Stajich J.E."/>
            <person name="Spatafora J.W."/>
            <person name="Visel A."/>
            <person name="Grigoriev I.V."/>
        </authorList>
    </citation>
    <scope>NUCLEOTIDE SEQUENCE [LARGE SCALE GENOMIC DNA]</scope>
    <source>
        <strain evidence="6 7">NRRL 2496</strain>
    </source>
</reference>
<organism evidence="6 7">
    <name type="scientific">Syncephalastrum racemosum</name>
    <name type="common">Filamentous fungus</name>
    <dbReference type="NCBI Taxonomy" id="13706"/>
    <lineage>
        <taxon>Eukaryota</taxon>
        <taxon>Fungi</taxon>
        <taxon>Fungi incertae sedis</taxon>
        <taxon>Mucoromycota</taxon>
        <taxon>Mucoromycotina</taxon>
        <taxon>Mucoromycetes</taxon>
        <taxon>Mucorales</taxon>
        <taxon>Syncephalastraceae</taxon>
        <taxon>Syncephalastrum</taxon>
    </lineage>
</organism>